<comment type="pathway">
    <text evidence="1 8">Lipid metabolism; fatty acid biosynthesis.</text>
</comment>
<evidence type="ECO:0000256" key="1">
    <source>
        <dbReference type="ARBA" id="ARBA00005194"/>
    </source>
</evidence>
<dbReference type="Proteomes" id="UP001501577">
    <property type="component" value="Unassembled WGS sequence"/>
</dbReference>
<feature type="domain" description="Lipoyl-binding" evidence="10">
    <location>
        <begin position="85"/>
        <end position="161"/>
    </location>
</feature>
<dbReference type="RefSeq" id="WP_068710440.1">
    <property type="nucleotide sequence ID" value="NZ_BAAAXQ010000038.1"/>
</dbReference>
<reference evidence="11 12" key="1">
    <citation type="journal article" date="2019" name="Int. J. Syst. Evol. Microbiol.">
        <title>The Global Catalogue of Microorganisms (GCM) 10K type strain sequencing project: providing services to taxonomists for standard genome sequencing and annotation.</title>
        <authorList>
            <consortium name="The Broad Institute Genomics Platform"/>
            <consortium name="The Broad Institute Genome Sequencing Center for Infectious Disease"/>
            <person name="Wu L."/>
            <person name="Ma J."/>
        </authorList>
    </citation>
    <scope>NUCLEOTIDE SEQUENCE [LARGE SCALE GENOMIC DNA]</scope>
    <source>
        <strain evidence="11 12">JCM 8736</strain>
    </source>
</reference>
<evidence type="ECO:0000256" key="7">
    <source>
        <dbReference type="ARBA" id="ARBA00023267"/>
    </source>
</evidence>
<feature type="compositionally biased region" description="Polar residues" evidence="9">
    <location>
        <begin position="41"/>
        <end position="57"/>
    </location>
</feature>
<keyword evidence="3 8" id="KW-0444">Lipid biosynthesis</keyword>
<dbReference type="InterPro" id="IPR001249">
    <property type="entry name" value="AcCoA_biotinCC"/>
</dbReference>
<accession>A0ABN3Y3V0</accession>
<dbReference type="NCBIfam" id="TIGR00531">
    <property type="entry name" value="BCCP"/>
    <property type="match status" value="1"/>
</dbReference>
<evidence type="ECO:0000256" key="5">
    <source>
        <dbReference type="ARBA" id="ARBA00023098"/>
    </source>
</evidence>
<keyword evidence="6 8" id="KW-0275">Fatty acid biosynthesis</keyword>
<feature type="compositionally biased region" description="Low complexity" evidence="9">
    <location>
        <begin position="58"/>
        <end position="75"/>
    </location>
</feature>
<comment type="caution">
    <text evidence="11">The sequence shown here is derived from an EMBL/GenBank/DDBJ whole genome shotgun (WGS) entry which is preliminary data.</text>
</comment>
<dbReference type="PANTHER" id="PTHR45266">
    <property type="entry name" value="OXALOACETATE DECARBOXYLASE ALPHA CHAIN"/>
    <property type="match status" value="1"/>
</dbReference>
<keyword evidence="4 8" id="KW-0276">Fatty acid metabolism</keyword>
<dbReference type="InterPro" id="IPR011053">
    <property type="entry name" value="Single_hybrid_motif"/>
</dbReference>
<dbReference type="InterPro" id="IPR050709">
    <property type="entry name" value="Biotin_Carboxyl_Carrier/Decarb"/>
</dbReference>
<evidence type="ECO:0000256" key="6">
    <source>
        <dbReference type="ARBA" id="ARBA00023160"/>
    </source>
</evidence>
<dbReference type="EMBL" id="BAAAXQ010000038">
    <property type="protein sequence ID" value="GAA3017441.1"/>
    <property type="molecule type" value="Genomic_DNA"/>
</dbReference>
<dbReference type="Gene3D" id="2.40.50.100">
    <property type="match status" value="1"/>
</dbReference>
<dbReference type="PROSITE" id="PS00188">
    <property type="entry name" value="BIOTIN"/>
    <property type="match status" value="1"/>
</dbReference>
<dbReference type="CDD" id="cd06850">
    <property type="entry name" value="biotinyl_domain"/>
    <property type="match status" value="1"/>
</dbReference>
<keyword evidence="5 8" id="KW-0443">Lipid metabolism</keyword>
<organism evidence="11 12">
    <name type="scientific">Tetragenococcus solitarius</name>
    <dbReference type="NCBI Taxonomy" id="71453"/>
    <lineage>
        <taxon>Bacteria</taxon>
        <taxon>Bacillati</taxon>
        <taxon>Bacillota</taxon>
        <taxon>Bacilli</taxon>
        <taxon>Lactobacillales</taxon>
        <taxon>Enterococcaceae</taxon>
        <taxon>Tetragenococcus</taxon>
    </lineage>
</organism>
<evidence type="ECO:0000259" key="10">
    <source>
        <dbReference type="PROSITE" id="PS50968"/>
    </source>
</evidence>
<keyword evidence="7 8" id="KW-0092">Biotin</keyword>
<keyword evidence="12" id="KW-1185">Reference proteome</keyword>
<comment type="function">
    <text evidence="8">This protein is a component of the acetyl coenzyme A carboxylase complex; first, biotin carboxylase catalyzes the carboxylation of the carrier protein and then the transcarboxylase transfers the carboxyl group to form malonyl-CoA.</text>
</comment>
<name>A0ABN3Y3V0_9ENTE</name>
<evidence type="ECO:0000256" key="2">
    <source>
        <dbReference type="ARBA" id="ARBA00017562"/>
    </source>
</evidence>
<sequence>MQQEELKELIAIFDQSSLTEFDLKDGTFELYFNKTAAARSQAGQTSQANNGSQTVDSTVEPTQQPVVQQTVQPKTTEPKEEVVEGTNIVSPIVGVAYLRPAPEKPDFKKVGDHIEAGEVVCIVEAMKMMNEITSDVSGEIVEVLVENEQVVEFNQPLFRVKEG</sequence>
<evidence type="ECO:0000313" key="12">
    <source>
        <dbReference type="Proteomes" id="UP001501577"/>
    </source>
</evidence>
<feature type="region of interest" description="Disordered" evidence="9">
    <location>
        <begin position="39"/>
        <end position="81"/>
    </location>
</feature>
<dbReference type="InterPro" id="IPR000089">
    <property type="entry name" value="Biotin_lipoyl"/>
</dbReference>
<evidence type="ECO:0000256" key="8">
    <source>
        <dbReference type="RuleBase" id="RU364072"/>
    </source>
</evidence>
<dbReference type="Pfam" id="PF00364">
    <property type="entry name" value="Biotin_lipoyl"/>
    <property type="match status" value="1"/>
</dbReference>
<evidence type="ECO:0000256" key="9">
    <source>
        <dbReference type="SAM" id="MobiDB-lite"/>
    </source>
</evidence>
<dbReference type="InterPro" id="IPR001882">
    <property type="entry name" value="Biotin_BS"/>
</dbReference>
<protein>
    <recommendedName>
        <fullName evidence="2 8">Biotin carboxyl carrier protein of acetyl-CoA carboxylase</fullName>
    </recommendedName>
</protein>
<dbReference type="PROSITE" id="PS50968">
    <property type="entry name" value="BIOTINYL_LIPOYL"/>
    <property type="match status" value="1"/>
</dbReference>
<proteinExistence type="predicted"/>
<dbReference type="SUPFAM" id="SSF51230">
    <property type="entry name" value="Single hybrid motif"/>
    <property type="match status" value="1"/>
</dbReference>
<dbReference type="PRINTS" id="PR01071">
    <property type="entry name" value="ACOABIOTINCC"/>
</dbReference>
<gene>
    <name evidence="11" type="primary">accB</name>
    <name evidence="11" type="ORF">GCM10019998_12060</name>
</gene>
<evidence type="ECO:0000313" key="11">
    <source>
        <dbReference type="EMBL" id="GAA3017441.1"/>
    </source>
</evidence>
<evidence type="ECO:0000256" key="3">
    <source>
        <dbReference type="ARBA" id="ARBA00022516"/>
    </source>
</evidence>
<evidence type="ECO:0000256" key="4">
    <source>
        <dbReference type="ARBA" id="ARBA00022832"/>
    </source>
</evidence>
<dbReference type="PANTHER" id="PTHR45266:SF3">
    <property type="entry name" value="OXALOACETATE DECARBOXYLASE ALPHA CHAIN"/>
    <property type="match status" value="1"/>
</dbReference>